<organism evidence="2 3">
    <name type="scientific">Roridomyces roridus</name>
    <dbReference type="NCBI Taxonomy" id="1738132"/>
    <lineage>
        <taxon>Eukaryota</taxon>
        <taxon>Fungi</taxon>
        <taxon>Dikarya</taxon>
        <taxon>Basidiomycota</taxon>
        <taxon>Agaricomycotina</taxon>
        <taxon>Agaricomycetes</taxon>
        <taxon>Agaricomycetidae</taxon>
        <taxon>Agaricales</taxon>
        <taxon>Marasmiineae</taxon>
        <taxon>Mycenaceae</taxon>
        <taxon>Roridomyces</taxon>
    </lineage>
</organism>
<dbReference type="AlphaFoldDB" id="A0AAD7FBG0"/>
<evidence type="ECO:0000256" key="1">
    <source>
        <dbReference type="SAM" id="MobiDB-lite"/>
    </source>
</evidence>
<proteinExistence type="predicted"/>
<feature type="compositionally biased region" description="Polar residues" evidence="1">
    <location>
        <begin position="69"/>
        <end position="83"/>
    </location>
</feature>
<dbReference type="EMBL" id="JARKIF010000042">
    <property type="protein sequence ID" value="KAJ7609014.1"/>
    <property type="molecule type" value="Genomic_DNA"/>
</dbReference>
<sequence length="100" mass="10647">MSRFGTTVLSIVSAHAPCTATRLSDSVQGIAPHSGAPTSRKERTHRTPLAPSLCRILLGIEMVHSETFQGATTRRQVKLSQPVSPRPGVEMTSDGPDEPG</sequence>
<evidence type="ECO:0000313" key="2">
    <source>
        <dbReference type="EMBL" id="KAJ7609014.1"/>
    </source>
</evidence>
<reference evidence="2" key="1">
    <citation type="submission" date="2023-03" db="EMBL/GenBank/DDBJ databases">
        <title>Massive genome expansion in bonnet fungi (Mycena s.s.) driven by repeated elements and novel gene families across ecological guilds.</title>
        <authorList>
            <consortium name="Lawrence Berkeley National Laboratory"/>
            <person name="Harder C.B."/>
            <person name="Miyauchi S."/>
            <person name="Viragh M."/>
            <person name="Kuo A."/>
            <person name="Thoen E."/>
            <person name="Andreopoulos B."/>
            <person name="Lu D."/>
            <person name="Skrede I."/>
            <person name="Drula E."/>
            <person name="Henrissat B."/>
            <person name="Morin E."/>
            <person name="Kohler A."/>
            <person name="Barry K."/>
            <person name="LaButti K."/>
            <person name="Morin E."/>
            <person name="Salamov A."/>
            <person name="Lipzen A."/>
            <person name="Mereny Z."/>
            <person name="Hegedus B."/>
            <person name="Baldrian P."/>
            <person name="Stursova M."/>
            <person name="Weitz H."/>
            <person name="Taylor A."/>
            <person name="Grigoriev I.V."/>
            <person name="Nagy L.G."/>
            <person name="Martin F."/>
            <person name="Kauserud H."/>
        </authorList>
    </citation>
    <scope>NUCLEOTIDE SEQUENCE</scope>
    <source>
        <strain evidence="2">9284</strain>
    </source>
</reference>
<feature type="region of interest" description="Disordered" evidence="1">
    <location>
        <begin position="27"/>
        <end position="48"/>
    </location>
</feature>
<name>A0AAD7FBG0_9AGAR</name>
<comment type="caution">
    <text evidence="2">The sequence shown here is derived from an EMBL/GenBank/DDBJ whole genome shotgun (WGS) entry which is preliminary data.</text>
</comment>
<protein>
    <submittedName>
        <fullName evidence="2">Uncharacterized protein</fullName>
    </submittedName>
</protein>
<dbReference type="Proteomes" id="UP001221142">
    <property type="component" value="Unassembled WGS sequence"/>
</dbReference>
<feature type="region of interest" description="Disordered" evidence="1">
    <location>
        <begin position="69"/>
        <end position="100"/>
    </location>
</feature>
<keyword evidence="3" id="KW-1185">Reference proteome</keyword>
<gene>
    <name evidence="2" type="ORF">FB45DRAFT_945119</name>
</gene>
<evidence type="ECO:0000313" key="3">
    <source>
        <dbReference type="Proteomes" id="UP001221142"/>
    </source>
</evidence>
<accession>A0AAD7FBG0</accession>